<dbReference type="Proteomes" id="UP000783686">
    <property type="component" value="Unassembled WGS sequence"/>
</dbReference>
<dbReference type="Proteomes" id="UP000614601">
    <property type="component" value="Unassembled WGS sequence"/>
</dbReference>
<keyword evidence="9" id="KW-0472">Membrane</keyword>
<dbReference type="OrthoDB" id="1262810at2759"/>
<keyword evidence="6" id="KW-0809">Transit peptide</keyword>
<evidence type="ECO:0000313" key="13">
    <source>
        <dbReference type="Proteomes" id="UP000614601"/>
    </source>
</evidence>
<evidence type="ECO:0000256" key="6">
    <source>
        <dbReference type="ARBA" id="ARBA00022946"/>
    </source>
</evidence>
<dbReference type="PANTHER" id="PTHR11910">
    <property type="entry name" value="ATP SYNTHASE DELTA CHAIN"/>
    <property type="match status" value="1"/>
</dbReference>
<dbReference type="PRINTS" id="PR00125">
    <property type="entry name" value="ATPASEDELTA"/>
</dbReference>
<gene>
    <name evidence="12" type="ORF">BOKJ2_LOCUS2311</name>
</gene>
<keyword evidence="3" id="KW-0813">Transport</keyword>
<keyword evidence="13" id="KW-1185">Reference proteome</keyword>
<evidence type="ECO:0000313" key="12">
    <source>
        <dbReference type="EMBL" id="CAD5207665.1"/>
    </source>
</evidence>
<dbReference type="EMBL" id="CAJFDH010000001">
    <property type="protein sequence ID" value="CAD5207665.1"/>
    <property type="molecule type" value="Genomic_DNA"/>
</dbReference>
<evidence type="ECO:0000256" key="10">
    <source>
        <dbReference type="ARBA" id="ARBA00023310"/>
    </source>
</evidence>
<dbReference type="NCBIfam" id="TIGR01145">
    <property type="entry name" value="ATP_synt_delta"/>
    <property type="match status" value="1"/>
</dbReference>
<keyword evidence="4" id="KW-0375">Hydrogen ion transport</keyword>
<evidence type="ECO:0000256" key="8">
    <source>
        <dbReference type="ARBA" id="ARBA00023128"/>
    </source>
</evidence>
<evidence type="ECO:0000256" key="5">
    <source>
        <dbReference type="ARBA" id="ARBA00022792"/>
    </source>
</evidence>
<keyword evidence="8" id="KW-0496">Mitochondrion</keyword>
<sequence length="203" mass="22152">MMKRAFATSASVATQAVRAPIQTYGIEGKYASSLYTAAFKNKSLDTVDKDLQKVKDLYTKSPEFKAFVQNPTLKRNQKKSAVEAILKKTGVSSEIQNFCGVLAENGRLANLQAVISSFETIMRAHRGELAVDVVSAEKLNSSQESALRDALQKHVKSGQKLTLNFQVKPSIIGGLVVTIGDRYVDLSVASKIKKLNEIVNTTV</sequence>
<organism evidence="12 13">
    <name type="scientific">Bursaphelenchus okinawaensis</name>
    <dbReference type="NCBI Taxonomy" id="465554"/>
    <lineage>
        <taxon>Eukaryota</taxon>
        <taxon>Metazoa</taxon>
        <taxon>Ecdysozoa</taxon>
        <taxon>Nematoda</taxon>
        <taxon>Chromadorea</taxon>
        <taxon>Rhabditida</taxon>
        <taxon>Tylenchina</taxon>
        <taxon>Tylenchomorpha</taxon>
        <taxon>Aphelenchoidea</taxon>
        <taxon>Aphelenchoididae</taxon>
        <taxon>Bursaphelenchus</taxon>
    </lineage>
</organism>
<evidence type="ECO:0000256" key="11">
    <source>
        <dbReference type="ARBA" id="ARBA00033369"/>
    </source>
</evidence>
<dbReference type="SUPFAM" id="SSF47928">
    <property type="entry name" value="N-terminal domain of the delta subunit of the F1F0-ATP synthase"/>
    <property type="match status" value="1"/>
</dbReference>
<comment type="caution">
    <text evidence="12">The sequence shown here is derived from an EMBL/GenBank/DDBJ whole genome shotgun (WGS) entry which is preliminary data.</text>
</comment>
<reference evidence="12" key="1">
    <citation type="submission" date="2020-09" db="EMBL/GenBank/DDBJ databases">
        <authorList>
            <person name="Kikuchi T."/>
        </authorList>
    </citation>
    <scope>NUCLEOTIDE SEQUENCE</scope>
    <source>
        <strain evidence="12">SH1</strain>
    </source>
</reference>
<evidence type="ECO:0000256" key="7">
    <source>
        <dbReference type="ARBA" id="ARBA00023065"/>
    </source>
</evidence>
<dbReference type="InterPro" id="IPR026015">
    <property type="entry name" value="ATP_synth_OSCP/delta_N_sf"/>
</dbReference>
<evidence type="ECO:0000256" key="4">
    <source>
        <dbReference type="ARBA" id="ARBA00022781"/>
    </source>
</evidence>
<protein>
    <recommendedName>
        <fullName evidence="11">Oligomycin sensitivity conferral protein</fullName>
    </recommendedName>
</protein>
<evidence type="ECO:0000256" key="3">
    <source>
        <dbReference type="ARBA" id="ARBA00022448"/>
    </source>
</evidence>
<dbReference type="HAMAP" id="MF_01416">
    <property type="entry name" value="ATP_synth_delta_bact"/>
    <property type="match status" value="1"/>
</dbReference>
<dbReference type="InterPro" id="IPR000711">
    <property type="entry name" value="ATPase_OSCP/dsu"/>
</dbReference>
<proteinExistence type="inferred from homology"/>
<evidence type="ECO:0000256" key="9">
    <source>
        <dbReference type="ARBA" id="ARBA00023136"/>
    </source>
</evidence>
<dbReference type="Pfam" id="PF00213">
    <property type="entry name" value="OSCP"/>
    <property type="match status" value="1"/>
</dbReference>
<dbReference type="EMBL" id="CAJFCW020000001">
    <property type="protein sequence ID" value="CAG9086392.1"/>
    <property type="molecule type" value="Genomic_DNA"/>
</dbReference>
<dbReference type="Gene3D" id="1.10.520.20">
    <property type="entry name" value="N-terminal domain of the delta subunit of the F1F0-ATP synthase"/>
    <property type="match status" value="1"/>
</dbReference>
<dbReference type="FunFam" id="1.10.520.20:FF:000002">
    <property type="entry name" value="ATP synthase subunit O, mitochondrial"/>
    <property type="match status" value="1"/>
</dbReference>
<keyword evidence="7" id="KW-0406">Ion transport</keyword>
<comment type="similarity">
    <text evidence="2">Belongs to the ATPase delta chain family.</text>
</comment>
<name>A0A811JX30_9BILA</name>
<dbReference type="GO" id="GO:0005743">
    <property type="term" value="C:mitochondrial inner membrane"/>
    <property type="evidence" value="ECO:0007669"/>
    <property type="project" value="UniProtKB-SubCell"/>
</dbReference>
<keyword evidence="5" id="KW-0999">Mitochondrion inner membrane</keyword>
<evidence type="ECO:0000256" key="1">
    <source>
        <dbReference type="ARBA" id="ARBA00004273"/>
    </source>
</evidence>
<dbReference type="GO" id="GO:0046933">
    <property type="term" value="F:proton-transporting ATP synthase activity, rotational mechanism"/>
    <property type="evidence" value="ECO:0007669"/>
    <property type="project" value="InterPro"/>
</dbReference>
<dbReference type="AlphaFoldDB" id="A0A811JX30"/>
<keyword evidence="10" id="KW-0066">ATP synthesis</keyword>
<comment type="subcellular location">
    <subcellularLocation>
        <location evidence="1">Mitochondrion inner membrane</location>
    </subcellularLocation>
</comment>
<accession>A0A811JX30</accession>
<evidence type="ECO:0000256" key="2">
    <source>
        <dbReference type="ARBA" id="ARBA00007046"/>
    </source>
</evidence>